<dbReference type="InterPro" id="IPR050873">
    <property type="entry name" value="V-ATPase_V0D/AC39_subunit"/>
</dbReference>
<comment type="caution">
    <text evidence="3">The sequence shown here is derived from an EMBL/GenBank/DDBJ whole genome shotgun (WGS) entry which is preliminary data.</text>
</comment>
<organism evidence="3 4">
    <name type="scientific">Candidatus Iainarchaeum sp</name>
    <dbReference type="NCBI Taxonomy" id="3101447"/>
    <lineage>
        <taxon>Archaea</taxon>
        <taxon>Candidatus Iainarchaeota</taxon>
        <taxon>Candidatus Iainarchaeia</taxon>
        <taxon>Candidatus Iainarchaeales</taxon>
        <taxon>Candidatus Iainarchaeaceae</taxon>
        <taxon>Candidatus Iainarchaeum</taxon>
    </lineage>
</organism>
<dbReference type="PANTHER" id="PTHR38682:SF1">
    <property type="entry name" value="V-TYPE ATP SYNTHASE SUBUNIT C"/>
    <property type="match status" value="1"/>
</dbReference>
<name>A0A497JES5_9ARCH</name>
<evidence type="ECO:0000256" key="1">
    <source>
        <dbReference type="ARBA" id="ARBA00022448"/>
    </source>
</evidence>
<evidence type="ECO:0008006" key="5">
    <source>
        <dbReference type="Google" id="ProtNLM"/>
    </source>
</evidence>
<keyword evidence="2" id="KW-0406">Ion transport</keyword>
<dbReference type="Proteomes" id="UP000277633">
    <property type="component" value="Unassembled WGS sequence"/>
</dbReference>
<dbReference type="EMBL" id="QMWO01000122">
    <property type="protein sequence ID" value="RLG68775.1"/>
    <property type="molecule type" value="Genomic_DNA"/>
</dbReference>
<dbReference type="GO" id="GO:0046961">
    <property type="term" value="F:proton-transporting ATPase activity, rotational mechanism"/>
    <property type="evidence" value="ECO:0007669"/>
    <property type="project" value="InterPro"/>
</dbReference>
<accession>A0A497JES5</accession>
<gene>
    <name evidence="3" type="ORF">DRO07_03095</name>
</gene>
<evidence type="ECO:0000256" key="2">
    <source>
        <dbReference type="ARBA" id="ARBA00023065"/>
    </source>
</evidence>
<dbReference type="InterPro" id="IPR002843">
    <property type="entry name" value="ATPase_V0-cplx_csu/dsu"/>
</dbReference>
<evidence type="ECO:0000313" key="3">
    <source>
        <dbReference type="EMBL" id="RLG68775.1"/>
    </source>
</evidence>
<evidence type="ECO:0000313" key="4">
    <source>
        <dbReference type="Proteomes" id="UP000277633"/>
    </source>
</evidence>
<protein>
    <recommendedName>
        <fullName evidence="5">V-type ATP synthase subunit C</fullName>
    </recommendedName>
</protein>
<dbReference type="InterPro" id="IPR036079">
    <property type="entry name" value="ATPase_csu/dsu_sf"/>
</dbReference>
<reference evidence="3 4" key="1">
    <citation type="submission" date="2018-06" db="EMBL/GenBank/DDBJ databases">
        <title>Extensive metabolic versatility and redundancy in microbially diverse, dynamic hydrothermal sediments.</title>
        <authorList>
            <person name="Dombrowski N."/>
            <person name="Teske A."/>
            <person name="Baker B.J."/>
        </authorList>
    </citation>
    <scope>NUCLEOTIDE SEQUENCE [LARGE SCALE GENOMIC DNA]</scope>
    <source>
        <strain evidence="3">B9_G13</strain>
    </source>
</reference>
<dbReference type="AlphaFoldDB" id="A0A497JES5"/>
<dbReference type="InterPro" id="IPR044911">
    <property type="entry name" value="V-type_ATPase_csu/dsu_dom_3"/>
</dbReference>
<keyword evidence="1" id="KW-0813">Transport</keyword>
<dbReference type="SUPFAM" id="SSF103486">
    <property type="entry name" value="V-type ATP synthase subunit C"/>
    <property type="match status" value="1"/>
</dbReference>
<dbReference type="Gene3D" id="1.10.132.50">
    <property type="entry name" value="ATP synthase (C/AC39) subunit, domain 3"/>
    <property type="match status" value="2"/>
</dbReference>
<dbReference type="Pfam" id="PF01992">
    <property type="entry name" value="vATP-synt_AC39"/>
    <property type="match status" value="1"/>
</dbReference>
<proteinExistence type="predicted"/>
<dbReference type="PANTHER" id="PTHR38682">
    <property type="entry name" value="V-TYPE ATP SYNTHASE SUBUNIT C"/>
    <property type="match status" value="1"/>
</dbReference>
<sequence length="268" mass="30218">MSPRKAKPLFAFMDSRYDIENIKRILASKITKEPVSYLLPSQMSQAFLQRLNEAESVEETLELLKMTPYGKVLEYVSSDASMSTIERALDKYLYEKLLSAGTIESIAKKAGIMNDPVYLKELFGIQADIINIKTVLRCIAEAIPEKDVKRLLVGKGFYLNETMLETLAEASDLQSAINALQGTPYYAIMNDALRAYQSEKSLYVFEKALAEYYVGRINSISLKQPFGLTPLVCYLLLKEHEIKCIGMILNCVKEGLPKEKIKELFIGA</sequence>